<dbReference type="EMBL" id="BART01024819">
    <property type="protein sequence ID" value="GAG93297.1"/>
    <property type="molecule type" value="Genomic_DNA"/>
</dbReference>
<keyword evidence="3" id="KW-0489">Methyltransferase</keyword>
<dbReference type="GO" id="GO:0032259">
    <property type="term" value="P:methylation"/>
    <property type="evidence" value="ECO:0007669"/>
    <property type="project" value="UniProtKB-KW"/>
</dbReference>
<dbReference type="AlphaFoldDB" id="X1CJR8"/>
<evidence type="ECO:0000256" key="3">
    <source>
        <dbReference type="ARBA" id="ARBA00022603"/>
    </source>
</evidence>
<dbReference type="Gene3D" id="3.40.50.150">
    <property type="entry name" value="Vaccinia Virus protein VP39"/>
    <property type="match status" value="1"/>
</dbReference>
<reference evidence="8" key="1">
    <citation type="journal article" date="2014" name="Front. Microbiol.">
        <title>High frequency of phylogenetically diverse reductive dehalogenase-homologous genes in deep subseafloor sedimentary metagenomes.</title>
        <authorList>
            <person name="Kawai M."/>
            <person name="Futagami T."/>
            <person name="Toyoda A."/>
            <person name="Takaki Y."/>
            <person name="Nishi S."/>
            <person name="Hori S."/>
            <person name="Arai W."/>
            <person name="Tsubouchi T."/>
            <person name="Morono Y."/>
            <person name="Uchiyama I."/>
            <person name="Ito T."/>
            <person name="Fujiyama A."/>
            <person name="Inagaki F."/>
            <person name="Takami H."/>
        </authorList>
    </citation>
    <scope>NUCLEOTIDE SEQUENCE</scope>
    <source>
        <strain evidence="8">Expedition CK06-06</strain>
    </source>
</reference>
<dbReference type="GO" id="GO:0003677">
    <property type="term" value="F:DNA binding"/>
    <property type="evidence" value="ECO:0007669"/>
    <property type="project" value="InterPro"/>
</dbReference>
<dbReference type="GO" id="GO:0009307">
    <property type="term" value="P:DNA restriction-modification system"/>
    <property type="evidence" value="ECO:0007669"/>
    <property type="project" value="UniProtKB-KW"/>
</dbReference>
<comment type="catalytic activity">
    <reaction evidence="7">
        <text>a 2'-deoxycytidine in DNA + S-adenosyl-L-methionine = an N(4)-methyl-2'-deoxycytidine in DNA + S-adenosyl-L-homocysteine + H(+)</text>
        <dbReference type="Rhea" id="RHEA:16857"/>
        <dbReference type="Rhea" id="RHEA-COMP:11369"/>
        <dbReference type="Rhea" id="RHEA-COMP:13674"/>
        <dbReference type="ChEBI" id="CHEBI:15378"/>
        <dbReference type="ChEBI" id="CHEBI:57856"/>
        <dbReference type="ChEBI" id="CHEBI:59789"/>
        <dbReference type="ChEBI" id="CHEBI:85452"/>
        <dbReference type="ChEBI" id="CHEBI:137933"/>
        <dbReference type="EC" id="2.1.1.113"/>
    </reaction>
</comment>
<evidence type="ECO:0000313" key="8">
    <source>
        <dbReference type="EMBL" id="GAG93297.1"/>
    </source>
</evidence>
<keyword evidence="5" id="KW-0949">S-adenosyl-L-methionine</keyword>
<sequence>MQESSKMLVIGNQTVYFKSSEEMNEIQDGTIDIIITSPPYNRGKHYSSDSKAE</sequence>
<dbReference type="GO" id="GO:0015667">
    <property type="term" value="F:site-specific DNA-methyltransferase (cytosine-N4-specific) activity"/>
    <property type="evidence" value="ECO:0007669"/>
    <property type="project" value="UniProtKB-EC"/>
</dbReference>
<keyword evidence="6" id="KW-0680">Restriction system</keyword>
<evidence type="ECO:0000256" key="2">
    <source>
        <dbReference type="ARBA" id="ARBA00012185"/>
    </source>
</evidence>
<dbReference type="SUPFAM" id="SSF53335">
    <property type="entry name" value="S-adenosyl-L-methionine-dependent methyltransferases"/>
    <property type="match status" value="1"/>
</dbReference>
<evidence type="ECO:0000256" key="4">
    <source>
        <dbReference type="ARBA" id="ARBA00022679"/>
    </source>
</evidence>
<dbReference type="PROSITE" id="PS00093">
    <property type="entry name" value="N4_MTASE"/>
    <property type="match status" value="1"/>
</dbReference>
<keyword evidence="4" id="KW-0808">Transferase</keyword>
<evidence type="ECO:0000256" key="7">
    <source>
        <dbReference type="ARBA" id="ARBA00049120"/>
    </source>
</evidence>
<dbReference type="EC" id="2.1.1.113" evidence="2"/>
<dbReference type="InterPro" id="IPR029063">
    <property type="entry name" value="SAM-dependent_MTases_sf"/>
</dbReference>
<evidence type="ECO:0000256" key="6">
    <source>
        <dbReference type="ARBA" id="ARBA00022747"/>
    </source>
</evidence>
<name>X1CJR8_9ZZZZ</name>
<comment type="similarity">
    <text evidence="1">Belongs to the N(4)/N(6)-methyltransferase family. N(4) subfamily.</text>
</comment>
<evidence type="ECO:0000256" key="5">
    <source>
        <dbReference type="ARBA" id="ARBA00022691"/>
    </source>
</evidence>
<comment type="caution">
    <text evidence="8">The sequence shown here is derived from an EMBL/GenBank/DDBJ whole genome shotgun (WGS) entry which is preliminary data.</text>
</comment>
<organism evidence="8">
    <name type="scientific">marine sediment metagenome</name>
    <dbReference type="NCBI Taxonomy" id="412755"/>
    <lineage>
        <taxon>unclassified sequences</taxon>
        <taxon>metagenomes</taxon>
        <taxon>ecological metagenomes</taxon>
    </lineage>
</organism>
<feature type="non-terminal residue" evidence="8">
    <location>
        <position position="53"/>
    </location>
</feature>
<protein>
    <recommendedName>
        <fullName evidence="2">site-specific DNA-methyltransferase (cytosine-N(4)-specific)</fullName>
        <ecNumber evidence="2">2.1.1.113</ecNumber>
    </recommendedName>
</protein>
<accession>X1CJR8</accession>
<evidence type="ECO:0000256" key="1">
    <source>
        <dbReference type="ARBA" id="ARBA00010203"/>
    </source>
</evidence>
<gene>
    <name evidence="8" type="ORF">S01H4_44711</name>
</gene>
<proteinExistence type="inferred from homology"/>
<dbReference type="InterPro" id="IPR017985">
    <property type="entry name" value="MeTrfase_CN4_CS"/>
</dbReference>